<organism evidence="1 2">
    <name type="scientific">Emergomyces africanus</name>
    <dbReference type="NCBI Taxonomy" id="1955775"/>
    <lineage>
        <taxon>Eukaryota</taxon>
        <taxon>Fungi</taxon>
        <taxon>Dikarya</taxon>
        <taxon>Ascomycota</taxon>
        <taxon>Pezizomycotina</taxon>
        <taxon>Eurotiomycetes</taxon>
        <taxon>Eurotiomycetidae</taxon>
        <taxon>Onygenales</taxon>
        <taxon>Ajellomycetaceae</taxon>
        <taxon>Emergomyces</taxon>
    </lineage>
</organism>
<feature type="non-terminal residue" evidence="1">
    <location>
        <position position="1"/>
    </location>
</feature>
<gene>
    <name evidence="1" type="ORF">ACJ72_08488</name>
</gene>
<accession>A0A1B7NKK7</accession>
<evidence type="ECO:0000313" key="1">
    <source>
        <dbReference type="EMBL" id="OAX77216.1"/>
    </source>
</evidence>
<evidence type="ECO:0000313" key="2">
    <source>
        <dbReference type="Proteomes" id="UP000091918"/>
    </source>
</evidence>
<keyword evidence="2" id="KW-1185">Reference proteome</keyword>
<protein>
    <submittedName>
        <fullName evidence="1">Uncharacterized protein</fullName>
    </submittedName>
</protein>
<sequence>SVRTSPPITGLWGFTEETQPMVREIQTLYRRRLSQPITNIDYCPGSACVLISKRRAN</sequence>
<reference evidence="1 2" key="1">
    <citation type="submission" date="2015-07" db="EMBL/GenBank/DDBJ databases">
        <title>Emmonsia species relationships and genome sequence.</title>
        <authorList>
            <person name="Cuomo C.A."/>
            <person name="Schwartz I.S."/>
            <person name="Kenyon C."/>
            <person name="de Hoog G.S."/>
            <person name="Govender N.P."/>
            <person name="Botha A."/>
            <person name="Moreno L."/>
            <person name="de Vries M."/>
            <person name="Munoz J.F."/>
            <person name="Stielow J.B."/>
        </authorList>
    </citation>
    <scope>NUCLEOTIDE SEQUENCE [LARGE SCALE GENOMIC DNA]</scope>
    <source>
        <strain evidence="1 2">CBS 136260</strain>
    </source>
</reference>
<dbReference type="AlphaFoldDB" id="A0A1B7NKK7"/>
<proteinExistence type="predicted"/>
<name>A0A1B7NKK7_9EURO</name>
<comment type="caution">
    <text evidence="1">The sequence shown here is derived from an EMBL/GenBank/DDBJ whole genome shotgun (WGS) entry which is preliminary data.</text>
</comment>
<dbReference type="Proteomes" id="UP000091918">
    <property type="component" value="Unassembled WGS sequence"/>
</dbReference>
<dbReference type="EMBL" id="LGUA01003024">
    <property type="protein sequence ID" value="OAX77216.1"/>
    <property type="molecule type" value="Genomic_DNA"/>
</dbReference>